<keyword evidence="6" id="KW-1185">Reference proteome</keyword>
<dbReference type="GO" id="GO:0004123">
    <property type="term" value="F:cystathionine gamma-lyase activity"/>
    <property type="evidence" value="ECO:0007669"/>
    <property type="project" value="TreeGrafter"/>
</dbReference>
<evidence type="ECO:0000313" key="6">
    <source>
        <dbReference type="Proteomes" id="UP000295573"/>
    </source>
</evidence>
<evidence type="ECO:0000256" key="2">
    <source>
        <dbReference type="ARBA" id="ARBA00022898"/>
    </source>
</evidence>
<dbReference type="Pfam" id="PF01053">
    <property type="entry name" value="Cys_Met_Meta_PP"/>
    <property type="match status" value="1"/>
</dbReference>
<dbReference type="InterPro" id="IPR000277">
    <property type="entry name" value="Cys/Met-Metab_PyrdxlP-dep_enz"/>
</dbReference>
<feature type="modified residue" description="N6-(pyridoxal phosphate)lysine" evidence="3">
    <location>
        <position position="198"/>
    </location>
</feature>
<proteinExistence type="inferred from homology"/>
<dbReference type="InterPro" id="IPR015424">
    <property type="entry name" value="PyrdxlP-dep_Trfase"/>
</dbReference>
<dbReference type="OrthoDB" id="9780685at2"/>
<dbReference type="Proteomes" id="UP000295573">
    <property type="component" value="Unassembled WGS sequence"/>
</dbReference>
<dbReference type="GO" id="GO:0030170">
    <property type="term" value="F:pyridoxal phosphate binding"/>
    <property type="evidence" value="ECO:0007669"/>
    <property type="project" value="InterPro"/>
</dbReference>
<evidence type="ECO:0000256" key="3">
    <source>
        <dbReference type="PIRSR" id="PIRSR001434-2"/>
    </source>
</evidence>
<reference evidence="5 6" key="1">
    <citation type="journal article" date="2015" name="Stand. Genomic Sci.">
        <title>Genomic Encyclopedia of Bacterial and Archaeal Type Strains, Phase III: the genomes of soil and plant-associated and newly described type strains.</title>
        <authorList>
            <person name="Whitman W.B."/>
            <person name="Woyke T."/>
            <person name="Klenk H.P."/>
            <person name="Zhou Y."/>
            <person name="Lilburn T.G."/>
            <person name="Beck B.J."/>
            <person name="De Vos P."/>
            <person name="Vandamme P."/>
            <person name="Eisen J.A."/>
            <person name="Garrity G."/>
            <person name="Hugenholtz P."/>
            <person name="Kyrpides N.C."/>
        </authorList>
    </citation>
    <scope>NUCLEOTIDE SEQUENCE [LARGE SCALE GENOMIC DNA]</scope>
    <source>
        <strain evidence="5 6">VKM Ac-2541</strain>
    </source>
</reference>
<dbReference type="GO" id="GO:0019343">
    <property type="term" value="P:cysteine biosynthetic process via cystathionine"/>
    <property type="evidence" value="ECO:0007669"/>
    <property type="project" value="TreeGrafter"/>
</dbReference>
<protein>
    <submittedName>
        <fullName evidence="5">Cystathionine gamma-lyase</fullName>
    </submittedName>
</protein>
<comment type="caution">
    <text evidence="5">The sequence shown here is derived from an EMBL/GenBank/DDBJ whole genome shotgun (WGS) entry which is preliminary data.</text>
</comment>
<accession>A0A4R2I932</accession>
<organism evidence="5 6">
    <name type="scientific">Kribbella antiqua</name>
    <dbReference type="NCBI Taxonomy" id="2512217"/>
    <lineage>
        <taxon>Bacteria</taxon>
        <taxon>Bacillati</taxon>
        <taxon>Actinomycetota</taxon>
        <taxon>Actinomycetes</taxon>
        <taxon>Propionibacteriales</taxon>
        <taxon>Kribbellaceae</taxon>
        <taxon>Kribbella</taxon>
    </lineage>
</organism>
<dbReference type="InterPro" id="IPR015422">
    <property type="entry name" value="PyrdxlP-dep_Trfase_small"/>
</dbReference>
<evidence type="ECO:0000256" key="4">
    <source>
        <dbReference type="RuleBase" id="RU362118"/>
    </source>
</evidence>
<dbReference type="PANTHER" id="PTHR11808">
    <property type="entry name" value="TRANS-SULFURATION ENZYME FAMILY MEMBER"/>
    <property type="match status" value="1"/>
</dbReference>
<dbReference type="PIRSF" id="PIRSF001434">
    <property type="entry name" value="CGS"/>
    <property type="match status" value="1"/>
</dbReference>
<dbReference type="Gene3D" id="3.90.1150.10">
    <property type="entry name" value="Aspartate Aminotransferase, domain 1"/>
    <property type="match status" value="1"/>
</dbReference>
<dbReference type="GO" id="GO:0019346">
    <property type="term" value="P:transsulfuration"/>
    <property type="evidence" value="ECO:0007669"/>
    <property type="project" value="InterPro"/>
</dbReference>
<dbReference type="AlphaFoldDB" id="A0A4R2I932"/>
<gene>
    <name evidence="5" type="ORF">EV646_11747</name>
</gene>
<dbReference type="EMBL" id="SLWR01000017">
    <property type="protein sequence ID" value="TCO40506.1"/>
    <property type="molecule type" value="Genomic_DNA"/>
</dbReference>
<dbReference type="PANTHER" id="PTHR11808:SF85">
    <property type="entry name" value="CYSTATHIONINE GAMMA-LYASE-RELATED"/>
    <property type="match status" value="1"/>
</dbReference>
<dbReference type="Gene3D" id="3.40.640.10">
    <property type="entry name" value="Type I PLP-dependent aspartate aminotransferase-like (Major domain)"/>
    <property type="match status" value="1"/>
</dbReference>
<dbReference type="GO" id="GO:0005737">
    <property type="term" value="C:cytoplasm"/>
    <property type="evidence" value="ECO:0007669"/>
    <property type="project" value="TreeGrafter"/>
</dbReference>
<dbReference type="RefSeq" id="WP_132156675.1">
    <property type="nucleotide sequence ID" value="NZ_SLWR01000017.1"/>
</dbReference>
<keyword evidence="2 3" id="KW-0663">Pyridoxal phosphate</keyword>
<keyword evidence="5" id="KW-0456">Lyase</keyword>
<evidence type="ECO:0000313" key="5">
    <source>
        <dbReference type="EMBL" id="TCO40506.1"/>
    </source>
</evidence>
<sequence length="381" mass="40514">MDSLGRGLRVGSLAVQGLAPEVEPAGPLTVSPEFATAYDQDLDDIAPVRYGRWGHRSAEQLEECLGRLDRGSSVVFNSGMAAVSSVLLALVRPGERLVLFEGGTYYETRQIAEQLAGRGVAVRVIASMAELPEAVVGARLVVVESPSNPLLDLYDLRAVARIAHDAGAIVAVDNSVASPLGQCPLELDADLVMSSDAKVIGGHNDLVLGHVSTRDDQLLKTLQDWRYLHGSIPSAFTCWLALRSIGTLELRVERQNASAAALVKLLASRPEVTGLRWPGAPADPQHPIAAAQMRLGGGLLTFCLPDRAYLHRFLRSCRLIVPATSYGGLQSTANDIGAWPHLNVPGGLVRISCGCEDTTDLVDDVRQALDLAALSLTAGLP</sequence>
<comment type="similarity">
    <text evidence="4">Belongs to the trans-sulfuration enzymes family.</text>
</comment>
<dbReference type="InterPro" id="IPR015421">
    <property type="entry name" value="PyrdxlP-dep_Trfase_major"/>
</dbReference>
<comment type="cofactor">
    <cofactor evidence="1 4">
        <name>pyridoxal 5'-phosphate</name>
        <dbReference type="ChEBI" id="CHEBI:597326"/>
    </cofactor>
</comment>
<dbReference type="SUPFAM" id="SSF53383">
    <property type="entry name" value="PLP-dependent transferases"/>
    <property type="match status" value="1"/>
</dbReference>
<name>A0A4R2I932_9ACTN</name>
<evidence type="ECO:0000256" key="1">
    <source>
        <dbReference type="ARBA" id="ARBA00001933"/>
    </source>
</evidence>